<accession>A0AAD5FZF8</accession>
<dbReference type="Proteomes" id="UP001204833">
    <property type="component" value="Unassembled WGS sequence"/>
</dbReference>
<dbReference type="GO" id="GO:0003677">
    <property type="term" value="F:DNA binding"/>
    <property type="evidence" value="ECO:0007669"/>
    <property type="project" value="InterPro"/>
</dbReference>
<dbReference type="GO" id="GO:0000981">
    <property type="term" value="F:DNA-binding transcription factor activity, RNA polymerase II-specific"/>
    <property type="evidence" value="ECO:0007669"/>
    <property type="project" value="UniProtKB-ARBA"/>
</dbReference>
<dbReference type="PROSITE" id="PS51299">
    <property type="entry name" value="HTH_APSES"/>
    <property type="match status" value="1"/>
</dbReference>
<comment type="caution">
    <text evidence="3">The sequence shown here is derived from an EMBL/GenBank/DDBJ whole genome shotgun (WGS) entry which is preliminary data.</text>
</comment>
<dbReference type="GeneID" id="76149958"/>
<gene>
    <name evidence="3" type="ORF">KGF57_001899</name>
</gene>
<reference evidence="3 4" key="1">
    <citation type="journal article" date="2022" name="DNA Res.">
        <title>Genome analysis of five recently described species of the CUG-Ser clade uncovers Candida theae as a new hybrid lineage with pathogenic potential in the Candida parapsilosis species complex.</title>
        <authorList>
            <person name="Mixao V."/>
            <person name="Del Olmo V."/>
            <person name="Hegedusova E."/>
            <person name="Saus E."/>
            <person name="Pryszcz L."/>
            <person name="Cillingova A."/>
            <person name="Nosek J."/>
            <person name="Gabaldon T."/>
        </authorList>
    </citation>
    <scope>NUCLEOTIDE SEQUENCE [LARGE SCALE GENOMIC DNA]</scope>
    <source>
        <strain evidence="3 4">CBS 12239</strain>
    </source>
</reference>
<feature type="compositionally biased region" description="Polar residues" evidence="1">
    <location>
        <begin position="650"/>
        <end position="664"/>
    </location>
</feature>
<sequence length="768" mass="84893">MLPSVHHLNSDHTSTSATITTTTTTNNNNKNNSIGCTNPASPQLSLEYKPNQPPSMVSAAWNNPNNTFTFTPKLPSIHHLTGQVTTGTGGGISPRGNQCQLPQKLPILPPAQLATPVPQNQSKFEQTRVSLHSQPPYPITSSSHTQQHLHQLRSPVNMQYVFTQISPTSPISPVLSPHFVTQQQSEHTYSPPATSTSSVMSSPMPHTTNYQQFHFRQLSLPGTTQSGVPGRVFQPASLPINQQVNFKGTIDPAFEVKSAESAKVLKPFEKSKKKRRKRRGKSAPSTVASSSKSSQHKTISPIYTRKPRQTLVFNEDAIHYPVHKDLSSLINSNQIPPSVVDQLNTFVYPRIDTKKYSTSALDSQRNFLTVFEYTINDHWVIWDYETGFVHLTGIWKASLNADGAVLSTSSHSKADIVKLLESTPKQYQAYIKRIRGGFLKIQGTWLPFKLCKILARRFCYHIRFALIPVFGTDFPESCLHPSDPGYGELRLDELKNYEQGDLPAPSVDENASRQDQVDKMGGDKKEVEKCESVVSEQNHEPLRTPSTNTITTNANTTTTSGKQTTSLASPVRLNNDFVKVAKAEQLPPIGTFSPVSTKTKAVEDPKKNCTIETASIDWRYQSPSHSGTSNYKFGQREPLTSTSSDSLSSVFTRNPATQQTSGTNIESFNDLVDIVNASRCLQSLRQEQGNWKSSQPSTNTPSQSSVVWEEETDDESDYVTAHKKCSPKSVAEIDDGGISSILIAADLNKSFAYSSNLRSRISIKDLTT</sequence>
<dbReference type="InterPro" id="IPR051642">
    <property type="entry name" value="SWI6-like"/>
</dbReference>
<feature type="compositionally biased region" description="Low complexity" evidence="1">
    <location>
        <begin position="544"/>
        <end position="566"/>
    </location>
</feature>
<feature type="region of interest" description="Disordered" evidence="1">
    <location>
        <begin position="687"/>
        <end position="712"/>
    </location>
</feature>
<feature type="compositionally biased region" description="Low complexity" evidence="1">
    <location>
        <begin position="282"/>
        <end position="301"/>
    </location>
</feature>
<dbReference type="SUPFAM" id="SSF54616">
    <property type="entry name" value="DNA-binding domain of Mlu1-box binding protein MBP1"/>
    <property type="match status" value="1"/>
</dbReference>
<proteinExistence type="predicted"/>
<dbReference type="PANTHER" id="PTHR43828">
    <property type="entry name" value="ASPARAGINASE"/>
    <property type="match status" value="1"/>
</dbReference>
<dbReference type="PANTHER" id="PTHR43828:SF5">
    <property type="entry name" value="TRANSCRIPTIONAL REPRESSOR XBP1"/>
    <property type="match status" value="1"/>
</dbReference>
<feature type="compositionally biased region" description="Basic residues" evidence="1">
    <location>
        <begin position="271"/>
        <end position="281"/>
    </location>
</feature>
<feature type="region of interest" description="Disordered" evidence="1">
    <location>
        <begin position="499"/>
        <end position="566"/>
    </location>
</feature>
<name>A0AAD5FZF8_9ASCO</name>
<feature type="region of interest" description="Disordered" evidence="1">
    <location>
        <begin position="1"/>
        <end position="42"/>
    </location>
</feature>
<evidence type="ECO:0000313" key="3">
    <source>
        <dbReference type="EMBL" id="KAI5960503.1"/>
    </source>
</evidence>
<evidence type="ECO:0000256" key="1">
    <source>
        <dbReference type="SAM" id="MobiDB-lite"/>
    </source>
</evidence>
<dbReference type="GO" id="GO:0033309">
    <property type="term" value="C:SBF transcription complex"/>
    <property type="evidence" value="ECO:0007669"/>
    <property type="project" value="TreeGrafter"/>
</dbReference>
<dbReference type="Gene3D" id="3.10.260.10">
    <property type="entry name" value="Transcription regulator HTH, APSES-type DNA-binding domain"/>
    <property type="match status" value="1"/>
</dbReference>
<feature type="compositionally biased region" description="Low complexity" evidence="1">
    <location>
        <begin position="639"/>
        <end position="649"/>
    </location>
</feature>
<feature type="compositionally biased region" description="Low complexity" evidence="1">
    <location>
        <begin position="190"/>
        <end position="204"/>
    </location>
</feature>
<dbReference type="RefSeq" id="XP_051609573.1">
    <property type="nucleotide sequence ID" value="XM_051751152.1"/>
</dbReference>
<feature type="region of interest" description="Disordered" evidence="1">
    <location>
        <begin position="184"/>
        <end position="204"/>
    </location>
</feature>
<feature type="compositionally biased region" description="Polar residues" evidence="1">
    <location>
        <begin position="621"/>
        <end position="632"/>
    </location>
</feature>
<feature type="compositionally biased region" description="Low complexity" evidence="1">
    <location>
        <begin position="13"/>
        <end position="38"/>
    </location>
</feature>
<protein>
    <recommendedName>
        <fullName evidence="2">HTH APSES-type domain-containing protein</fullName>
    </recommendedName>
</protein>
<organism evidence="3 4">
    <name type="scientific">Candida theae</name>
    <dbReference type="NCBI Taxonomy" id="1198502"/>
    <lineage>
        <taxon>Eukaryota</taxon>
        <taxon>Fungi</taxon>
        <taxon>Dikarya</taxon>
        <taxon>Ascomycota</taxon>
        <taxon>Saccharomycotina</taxon>
        <taxon>Pichiomycetes</taxon>
        <taxon>Debaryomycetaceae</taxon>
        <taxon>Candida/Lodderomyces clade</taxon>
        <taxon>Candida</taxon>
    </lineage>
</organism>
<feature type="compositionally biased region" description="Basic and acidic residues" evidence="1">
    <location>
        <begin position="510"/>
        <end position="542"/>
    </location>
</feature>
<dbReference type="AlphaFoldDB" id="A0AAD5FZF8"/>
<feature type="domain" description="HTH APSES-type" evidence="2">
    <location>
        <begin position="357"/>
        <end position="481"/>
    </location>
</feature>
<feature type="region of interest" description="Disordered" evidence="1">
    <location>
        <begin position="267"/>
        <end position="301"/>
    </location>
</feature>
<feature type="region of interest" description="Disordered" evidence="1">
    <location>
        <begin position="620"/>
        <end position="664"/>
    </location>
</feature>
<dbReference type="InterPro" id="IPR003163">
    <property type="entry name" value="Tscrpt_reg_HTH_APSES-type"/>
</dbReference>
<dbReference type="InterPro" id="IPR036887">
    <property type="entry name" value="HTH_APSES_sf"/>
</dbReference>
<feature type="compositionally biased region" description="Low complexity" evidence="1">
    <location>
        <begin position="693"/>
        <end position="707"/>
    </location>
</feature>
<dbReference type="EMBL" id="JAIHNG010000088">
    <property type="protein sequence ID" value="KAI5960503.1"/>
    <property type="molecule type" value="Genomic_DNA"/>
</dbReference>
<evidence type="ECO:0000313" key="4">
    <source>
        <dbReference type="Proteomes" id="UP001204833"/>
    </source>
</evidence>
<keyword evidence="4" id="KW-1185">Reference proteome</keyword>
<evidence type="ECO:0000259" key="2">
    <source>
        <dbReference type="PROSITE" id="PS51299"/>
    </source>
</evidence>
<dbReference type="GO" id="GO:0030907">
    <property type="term" value="C:MBF transcription complex"/>
    <property type="evidence" value="ECO:0007669"/>
    <property type="project" value="TreeGrafter"/>
</dbReference>